<dbReference type="CDD" id="cd06171">
    <property type="entry name" value="Sigma70_r4"/>
    <property type="match status" value="1"/>
</dbReference>
<comment type="similarity">
    <text evidence="1">Belongs to the sigma-70 factor family. ECF subfamily.</text>
</comment>
<keyword evidence="2" id="KW-0805">Transcription regulation</keyword>
<dbReference type="Pfam" id="PF08281">
    <property type="entry name" value="Sigma70_r4_2"/>
    <property type="match status" value="1"/>
</dbReference>
<feature type="compositionally biased region" description="Polar residues" evidence="5">
    <location>
        <begin position="91"/>
        <end position="103"/>
    </location>
</feature>
<dbReference type="InterPro" id="IPR013249">
    <property type="entry name" value="RNA_pol_sigma70_r4_t2"/>
</dbReference>
<keyword evidence="4" id="KW-0804">Transcription</keyword>
<evidence type="ECO:0000256" key="4">
    <source>
        <dbReference type="ARBA" id="ARBA00023163"/>
    </source>
</evidence>
<dbReference type="AlphaFoldDB" id="A0A518GFU7"/>
<evidence type="ECO:0000256" key="3">
    <source>
        <dbReference type="ARBA" id="ARBA00023082"/>
    </source>
</evidence>
<feature type="domain" description="RNA polymerase sigma factor 70 region 4 type 2" evidence="7">
    <location>
        <begin position="121"/>
        <end position="169"/>
    </location>
</feature>
<dbReference type="Gene3D" id="1.10.10.10">
    <property type="entry name" value="Winged helix-like DNA-binding domain superfamily/Winged helix DNA-binding domain"/>
    <property type="match status" value="1"/>
</dbReference>
<dbReference type="GO" id="GO:0003677">
    <property type="term" value="F:DNA binding"/>
    <property type="evidence" value="ECO:0007669"/>
    <property type="project" value="InterPro"/>
</dbReference>
<keyword evidence="3" id="KW-0731">Sigma factor</keyword>
<dbReference type="KEGG" id="ahel:Q31a_58540"/>
<dbReference type="InterPro" id="IPR014284">
    <property type="entry name" value="RNA_pol_sigma-70_dom"/>
</dbReference>
<dbReference type="InterPro" id="IPR036388">
    <property type="entry name" value="WH-like_DNA-bd_sf"/>
</dbReference>
<sequence>MGPCRGGTEATCPPPVWVAQVFGELEVALVAYVRGRLGGNLEGARDVVQEAFVRLCQQDWPEIEPHATAWLYRTCRNRAIDIQRREGRMSTLDSHTDLGSLQDRTARRPDEQMQQGEQLAQVRSRLEQLPDQQQELLRLRLHDGLSYKQIADVTGLTVGNVGYTLHQAISSLRVSLRTD</sequence>
<dbReference type="NCBIfam" id="TIGR02937">
    <property type="entry name" value="sigma70-ECF"/>
    <property type="match status" value="1"/>
</dbReference>
<name>A0A518GFU7_9BACT</name>
<gene>
    <name evidence="8" type="primary">sigW_8</name>
    <name evidence="8" type="ORF">Q31a_58540</name>
</gene>
<evidence type="ECO:0000259" key="7">
    <source>
        <dbReference type="Pfam" id="PF08281"/>
    </source>
</evidence>
<dbReference type="EMBL" id="CP036298">
    <property type="protein sequence ID" value="QDV27465.1"/>
    <property type="molecule type" value="Genomic_DNA"/>
</dbReference>
<dbReference type="GO" id="GO:0006352">
    <property type="term" value="P:DNA-templated transcription initiation"/>
    <property type="evidence" value="ECO:0007669"/>
    <property type="project" value="InterPro"/>
</dbReference>
<dbReference type="PANTHER" id="PTHR43133:SF51">
    <property type="entry name" value="RNA POLYMERASE SIGMA FACTOR"/>
    <property type="match status" value="1"/>
</dbReference>
<dbReference type="PANTHER" id="PTHR43133">
    <property type="entry name" value="RNA POLYMERASE ECF-TYPE SIGMA FACTO"/>
    <property type="match status" value="1"/>
</dbReference>
<dbReference type="InterPro" id="IPR013325">
    <property type="entry name" value="RNA_pol_sigma_r2"/>
</dbReference>
<dbReference type="InterPro" id="IPR013324">
    <property type="entry name" value="RNA_pol_sigma_r3/r4-like"/>
</dbReference>
<dbReference type="GO" id="GO:0016987">
    <property type="term" value="F:sigma factor activity"/>
    <property type="evidence" value="ECO:0007669"/>
    <property type="project" value="UniProtKB-KW"/>
</dbReference>
<evidence type="ECO:0000256" key="2">
    <source>
        <dbReference type="ARBA" id="ARBA00023015"/>
    </source>
</evidence>
<feature type="region of interest" description="Disordered" evidence="5">
    <location>
        <begin position="87"/>
        <end position="115"/>
    </location>
</feature>
<protein>
    <submittedName>
        <fullName evidence="8">ECF RNA polymerase sigma factor SigW</fullName>
    </submittedName>
</protein>
<dbReference type="InterPro" id="IPR039425">
    <property type="entry name" value="RNA_pol_sigma-70-like"/>
</dbReference>
<reference evidence="8 9" key="1">
    <citation type="submission" date="2019-02" db="EMBL/GenBank/DDBJ databases">
        <title>Deep-cultivation of Planctomycetes and their phenomic and genomic characterization uncovers novel biology.</title>
        <authorList>
            <person name="Wiegand S."/>
            <person name="Jogler M."/>
            <person name="Boedeker C."/>
            <person name="Pinto D."/>
            <person name="Vollmers J."/>
            <person name="Rivas-Marin E."/>
            <person name="Kohn T."/>
            <person name="Peeters S.H."/>
            <person name="Heuer A."/>
            <person name="Rast P."/>
            <person name="Oberbeckmann S."/>
            <person name="Bunk B."/>
            <person name="Jeske O."/>
            <person name="Meyerdierks A."/>
            <person name="Storesund J.E."/>
            <person name="Kallscheuer N."/>
            <person name="Luecker S."/>
            <person name="Lage O.M."/>
            <person name="Pohl T."/>
            <person name="Merkel B.J."/>
            <person name="Hornburger P."/>
            <person name="Mueller R.-W."/>
            <person name="Bruemmer F."/>
            <person name="Labrenz M."/>
            <person name="Spormann A.M."/>
            <person name="Op den Camp H."/>
            <person name="Overmann J."/>
            <person name="Amann R."/>
            <person name="Jetten M.S.M."/>
            <person name="Mascher T."/>
            <person name="Medema M.H."/>
            <person name="Devos D.P."/>
            <person name="Kaster A.-K."/>
            <person name="Ovreas L."/>
            <person name="Rohde M."/>
            <person name="Galperin M.Y."/>
            <person name="Jogler C."/>
        </authorList>
    </citation>
    <scope>NUCLEOTIDE SEQUENCE [LARGE SCALE GENOMIC DNA]</scope>
    <source>
        <strain evidence="8 9">Q31a</strain>
    </source>
</reference>
<evidence type="ECO:0000259" key="6">
    <source>
        <dbReference type="Pfam" id="PF04542"/>
    </source>
</evidence>
<dbReference type="SUPFAM" id="SSF88659">
    <property type="entry name" value="Sigma3 and sigma4 domains of RNA polymerase sigma factors"/>
    <property type="match status" value="1"/>
</dbReference>
<dbReference type="Pfam" id="PF04542">
    <property type="entry name" value="Sigma70_r2"/>
    <property type="match status" value="1"/>
</dbReference>
<proteinExistence type="inferred from homology"/>
<feature type="domain" description="RNA polymerase sigma-70 region 2" evidence="6">
    <location>
        <begin position="29"/>
        <end position="88"/>
    </location>
</feature>
<dbReference type="Gene3D" id="1.10.1740.10">
    <property type="match status" value="1"/>
</dbReference>
<organism evidence="8 9">
    <name type="scientific">Aureliella helgolandensis</name>
    <dbReference type="NCBI Taxonomy" id="2527968"/>
    <lineage>
        <taxon>Bacteria</taxon>
        <taxon>Pseudomonadati</taxon>
        <taxon>Planctomycetota</taxon>
        <taxon>Planctomycetia</taxon>
        <taxon>Pirellulales</taxon>
        <taxon>Pirellulaceae</taxon>
        <taxon>Aureliella</taxon>
    </lineage>
</organism>
<dbReference type="Proteomes" id="UP000318017">
    <property type="component" value="Chromosome"/>
</dbReference>
<dbReference type="SUPFAM" id="SSF88946">
    <property type="entry name" value="Sigma2 domain of RNA polymerase sigma factors"/>
    <property type="match status" value="1"/>
</dbReference>
<evidence type="ECO:0000256" key="5">
    <source>
        <dbReference type="SAM" id="MobiDB-lite"/>
    </source>
</evidence>
<evidence type="ECO:0000256" key="1">
    <source>
        <dbReference type="ARBA" id="ARBA00010641"/>
    </source>
</evidence>
<evidence type="ECO:0000313" key="9">
    <source>
        <dbReference type="Proteomes" id="UP000318017"/>
    </source>
</evidence>
<dbReference type="InterPro" id="IPR007627">
    <property type="entry name" value="RNA_pol_sigma70_r2"/>
</dbReference>
<accession>A0A518GFU7</accession>
<keyword evidence="9" id="KW-1185">Reference proteome</keyword>
<evidence type="ECO:0000313" key="8">
    <source>
        <dbReference type="EMBL" id="QDV27465.1"/>
    </source>
</evidence>